<accession>A0ABT5VJ96</accession>
<protein>
    <submittedName>
        <fullName evidence="1">Terminase small subunit</fullName>
    </submittedName>
</protein>
<dbReference type="InterPro" id="IPR038713">
    <property type="entry name" value="Terminase_Gp1_N_sf"/>
</dbReference>
<dbReference type="EMBL" id="JAOTPO010000016">
    <property type="protein sequence ID" value="MDE5415494.1"/>
    <property type="molecule type" value="Genomic_DNA"/>
</dbReference>
<keyword evidence="2" id="KW-1185">Reference proteome</keyword>
<evidence type="ECO:0000313" key="1">
    <source>
        <dbReference type="EMBL" id="MDE5415494.1"/>
    </source>
</evidence>
<dbReference type="InterPro" id="IPR005335">
    <property type="entry name" value="Terminase_ssu"/>
</dbReference>
<gene>
    <name evidence="1" type="ORF">N7Z68_19200</name>
</gene>
<sequence length="137" mass="15889">MTQLNKKQELFCHHYVRTLNASLSARLAGYANNHNSGYRVMNMPGVKEKIEELFEEKKNNLVKNDTLIQEKLHQLAMGLDDENREISKQNQLKAIEMLYRFIFSDNQAQGPLHDITNFIEALTGSNAPTWNEEDHEQ</sequence>
<reference evidence="1" key="1">
    <citation type="submission" date="2024-05" db="EMBL/GenBank/DDBJ databases">
        <title>Alkalihalobacillus sp. strain MEB203 novel alkaliphilic bacterium from Lonar Lake, India.</title>
        <authorList>
            <person name="Joshi A."/>
            <person name="Thite S."/>
            <person name="Mengade P."/>
        </authorList>
    </citation>
    <scope>NUCLEOTIDE SEQUENCE</scope>
    <source>
        <strain evidence="1">MEB 203</strain>
    </source>
</reference>
<comment type="caution">
    <text evidence="1">The sequence shown here is derived from an EMBL/GenBank/DDBJ whole genome shotgun (WGS) entry which is preliminary data.</text>
</comment>
<dbReference type="RefSeq" id="WP_275120096.1">
    <property type="nucleotide sequence ID" value="NZ_JAOTPO010000016.1"/>
</dbReference>
<proteinExistence type="predicted"/>
<dbReference type="Proteomes" id="UP001148125">
    <property type="component" value="Unassembled WGS sequence"/>
</dbReference>
<dbReference type="Pfam" id="PF03592">
    <property type="entry name" value="Terminase_2"/>
    <property type="match status" value="1"/>
</dbReference>
<evidence type="ECO:0000313" key="2">
    <source>
        <dbReference type="Proteomes" id="UP001148125"/>
    </source>
</evidence>
<name>A0ABT5VJ96_9BACI</name>
<dbReference type="Gene3D" id="1.10.10.1400">
    <property type="entry name" value="Terminase, small subunit, N-terminal DNA-binding domain, HTH motif"/>
    <property type="match status" value="1"/>
</dbReference>
<organism evidence="1 2">
    <name type="scientific">Alkalihalobacterium chitinilyticum</name>
    <dbReference type="NCBI Taxonomy" id="2980103"/>
    <lineage>
        <taxon>Bacteria</taxon>
        <taxon>Bacillati</taxon>
        <taxon>Bacillota</taxon>
        <taxon>Bacilli</taxon>
        <taxon>Bacillales</taxon>
        <taxon>Bacillaceae</taxon>
        <taxon>Alkalihalobacterium</taxon>
    </lineage>
</organism>